<evidence type="ECO:0000313" key="3">
    <source>
        <dbReference type="Proteomes" id="UP000091918"/>
    </source>
</evidence>
<name>A0A1B7NMG1_9EURO</name>
<accession>A0A1B7NMG1</accession>
<protein>
    <submittedName>
        <fullName evidence="2">Uncharacterized protein</fullName>
    </submittedName>
</protein>
<feature type="compositionally biased region" description="Basic and acidic residues" evidence="1">
    <location>
        <begin position="66"/>
        <end position="84"/>
    </location>
</feature>
<dbReference type="AlphaFoldDB" id="A0A1B7NMG1"/>
<evidence type="ECO:0000256" key="1">
    <source>
        <dbReference type="SAM" id="MobiDB-lite"/>
    </source>
</evidence>
<comment type="caution">
    <text evidence="2">The sequence shown here is derived from an EMBL/GenBank/DDBJ whole genome shotgun (WGS) entry which is preliminary data.</text>
</comment>
<feature type="non-terminal residue" evidence="2">
    <location>
        <position position="1"/>
    </location>
</feature>
<keyword evidence="3" id="KW-1185">Reference proteome</keyword>
<feature type="non-terminal residue" evidence="2">
    <location>
        <position position="98"/>
    </location>
</feature>
<sequence>PRQSNGSIYDSIQFIQIRARGWIPSKRGSKKLTSDDGKQQQQQQQKQLEAGRMVGSTERGTRARRARESKSQIKEMHQAKETDYGKGVGTGRGGDGAG</sequence>
<organism evidence="2 3">
    <name type="scientific">Emergomyces africanus</name>
    <dbReference type="NCBI Taxonomy" id="1955775"/>
    <lineage>
        <taxon>Eukaryota</taxon>
        <taxon>Fungi</taxon>
        <taxon>Dikarya</taxon>
        <taxon>Ascomycota</taxon>
        <taxon>Pezizomycotina</taxon>
        <taxon>Eurotiomycetes</taxon>
        <taxon>Eurotiomycetidae</taxon>
        <taxon>Onygenales</taxon>
        <taxon>Ajellomycetaceae</taxon>
        <taxon>Emergomyces</taxon>
    </lineage>
</organism>
<proteinExistence type="predicted"/>
<dbReference type="Proteomes" id="UP000091918">
    <property type="component" value="Unassembled WGS sequence"/>
</dbReference>
<feature type="region of interest" description="Disordered" evidence="1">
    <location>
        <begin position="22"/>
        <end position="98"/>
    </location>
</feature>
<gene>
    <name evidence="2" type="ORF">ACJ72_07737</name>
</gene>
<evidence type="ECO:0000313" key="2">
    <source>
        <dbReference type="EMBL" id="OAX77958.1"/>
    </source>
</evidence>
<dbReference type="EMBL" id="LGUA01001877">
    <property type="protein sequence ID" value="OAX77958.1"/>
    <property type="molecule type" value="Genomic_DNA"/>
</dbReference>
<reference evidence="2 3" key="1">
    <citation type="submission" date="2015-07" db="EMBL/GenBank/DDBJ databases">
        <title>Emmonsia species relationships and genome sequence.</title>
        <authorList>
            <person name="Cuomo C.A."/>
            <person name="Schwartz I.S."/>
            <person name="Kenyon C."/>
            <person name="de Hoog G.S."/>
            <person name="Govender N.P."/>
            <person name="Botha A."/>
            <person name="Moreno L."/>
            <person name="de Vries M."/>
            <person name="Munoz J.F."/>
            <person name="Stielow J.B."/>
        </authorList>
    </citation>
    <scope>NUCLEOTIDE SEQUENCE [LARGE SCALE GENOMIC DNA]</scope>
    <source>
        <strain evidence="2 3">CBS 136260</strain>
    </source>
</reference>
<feature type="compositionally biased region" description="Gly residues" evidence="1">
    <location>
        <begin position="86"/>
        <end position="98"/>
    </location>
</feature>